<feature type="compositionally biased region" description="Low complexity" evidence="8">
    <location>
        <begin position="638"/>
        <end position="647"/>
    </location>
</feature>
<dbReference type="SMART" id="SM00801">
    <property type="entry name" value="dDENN"/>
    <property type="match status" value="1"/>
</dbReference>
<proteinExistence type="inferred from homology"/>
<keyword evidence="5" id="KW-1003">Cell membrane</keyword>
<feature type="region of interest" description="Disordered" evidence="8">
    <location>
        <begin position="1160"/>
        <end position="1205"/>
    </location>
</feature>
<feature type="compositionally biased region" description="Polar residues" evidence="8">
    <location>
        <begin position="624"/>
        <end position="637"/>
    </location>
</feature>
<organism evidence="10 11">
    <name type="scientific">Trichobilharzia regenti</name>
    <name type="common">Nasal bird schistosome</name>
    <dbReference type="NCBI Taxonomy" id="157069"/>
    <lineage>
        <taxon>Eukaryota</taxon>
        <taxon>Metazoa</taxon>
        <taxon>Spiralia</taxon>
        <taxon>Lophotrochozoa</taxon>
        <taxon>Platyhelminthes</taxon>
        <taxon>Trematoda</taxon>
        <taxon>Digenea</taxon>
        <taxon>Strigeidida</taxon>
        <taxon>Schistosomatoidea</taxon>
        <taxon>Schistosomatidae</taxon>
        <taxon>Trichobilharzia</taxon>
    </lineage>
</organism>
<dbReference type="InterPro" id="IPR056574">
    <property type="entry name" value="Death_MADD"/>
</dbReference>
<feature type="compositionally biased region" description="Basic and acidic residues" evidence="8">
    <location>
        <begin position="913"/>
        <end position="923"/>
    </location>
</feature>
<feature type="compositionally biased region" description="Polar residues" evidence="8">
    <location>
        <begin position="1164"/>
        <end position="1180"/>
    </location>
</feature>
<dbReference type="InterPro" id="IPR001194">
    <property type="entry name" value="cDENN_dom"/>
</dbReference>
<dbReference type="GO" id="GO:0006915">
    <property type="term" value="P:apoptotic process"/>
    <property type="evidence" value="ECO:0007669"/>
    <property type="project" value="UniProtKB-KW"/>
</dbReference>
<evidence type="ECO:0000256" key="1">
    <source>
        <dbReference type="ARBA" id="ARBA00004236"/>
    </source>
</evidence>
<dbReference type="PANTHER" id="PTHR13008">
    <property type="entry name" value="MAP-KINASE ACTIVATING DEATH DOMAIN PROTEIN MADD /DENN/AEX-3 C.ELEGANS"/>
    <property type="match status" value="1"/>
</dbReference>
<sequence length="1509" mass="172218">MILNSEQFGYCPRLVDYLVFVGREANSVTENIYCQTPKILKCYPLIKHQDFILPNDVVYFCQPEGCLSSSMNSTNLGTTTFVFTLTDKDSQKTRFGICLNFFRPCPLYGETNMNNEFKTDQLSNSIRHRTTEIFQSSDNNKQSILISVCLISHHPFFSKFRQCLYSLKTIIDRCDEYFKKLYSSENKFYSFWSTFLNDGSIARESIDESQSQVVYEIESWIIRLLNAPVPIPGKTCLHLSIGPGSLYEKLIFALPDKTRLSLIDFPLHLPLELLGMETCLKVLSAIMLEQKVVLQSRDYNALTMSVMAFTAMLYPLQYMFPAIPLLPNTLEGGENLLLSPTPYIIGIPASFLGEKSEFRFPPDVWLVDLDTNKMMGSSLLESIPELPEKEGQELRENLNQALASMRMNQPSVDVSSEIESNTLSNSLNNVDSVDVATRVAMVRFFNSLNVLGNITEHTRTIRLFPRPVVAFQLFSFLKSRQVLTPFTRKLAQTQAVEFFAEWCLYPENEVFQRIHAGIHDPEQIGDKAIWYQRNLAQITFHIWSDEQTDQYRALNFIHSINLNDENVNNYQMIHRQFPKPTSDKISNLNTLYDPPKSMEDLLKNAIQLKRIVRENKPKQRPDEQISQTDSFDSSGFKQQQQQLQNQQYSINSTDNEESSRLEMLEKRKLPGPMYTMPSMAESSSDSSDDQDDSDIWDLKTSTDNIKINEELDTTDPTYTTSLKDNSINETIRQNCVENTNSEHLSPNNTSNTVIIRKPSLRKTSDKQQSDSTHEGNKRSVHYKEEPLEIMINRSESNESKGLGDDGEEQVGSVRNHVTEGVDDNMDDDDDDDDDDMEQTSVGKYLFNNLSDNLADAASHASTTLSGLLNKQKKIVSKSGNIMKKMATEIKSSVKQDVARINNTNNNDNTNKLSDTDKSTEMNRRKSDVDLIQSASKFVLNLPKKQIFHFGTGKFKQNDEHSGLNREDNHTNENRINSKEGVNSNLVNLQKSYADQEFLRDLVQCIHERQTGITTKFSVNRLKELLNDENYRNYLMSKLNRGLLKAFENPEECIPDVPIVSMDEYKTYIWLIQCMIRGLEQTCTNHGIGGLASAMMLLELCHTHYLDTSSSTVSPNRLQKPQNSTTEPQRDDENLVSALTGWLRTTTKDLKKVAKPNMVTGLFGRSTQSENVTSHNQTSTDSYRKEPQQLQQINTSGTSEPNTPDHLNVVNKVRRKKCKHASAYRFTNGALIDPNLEVGGGCSGDGVAFNESTTTTTPTSTADKINTSEQCYNRLYLYESLINENERSRLWDHKQFWEDTFFDIVAQERDILGMDQSPMEMIEQFAVMNPTQKRILLLKEDRLLALCLYNLIAYMILMRVDKGVLVNHVRRLLARCRIGSYFASIVSHLLDNLKYLEGNSIDLLPSLTRLKVFQSYEIQAINPPCKETRIMEIYGKCLIIRNLMGEVVKKLNNDQITDLSLDNSTVSLTFIENTDCREVSSFQFHCDKAKQICHALQLLIQKATSTENLH</sequence>
<dbReference type="Pfam" id="PF02141">
    <property type="entry name" value="DENN"/>
    <property type="match status" value="1"/>
</dbReference>
<evidence type="ECO:0000256" key="8">
    <source>
        <dbReference type="SAM" id="MobiDB-lite"/>
    </source>
</evidence>
<evidence type="ECO:0000256" key="5">
    <source>
        <dbReference type="ARBA" id="ARBA00022475"/>
    </source>
</evidence>
<evidence type="ECO:0000259" key="9">
    <source>
        <dbReference type="PROSITE" id="PS50211"/>
    </source>
</evidence>
<feature type="compositionally biased region" description="Polar residues" evidence="8">
    <location>
        <begin position="738"/>
        <end position="753"/>
    </location>
</feature>
<evidence type="ECO:0000256" key="4">
    <source>
        <dbReference type="ARBA" id="ARBA00017868"/>
    </source>
</evidence>
<dbReference type="InterPro" id="IPR005112">
    <property type="entry name" value="dDENN_dom"/>
</dbReference>
<evidence type="ECO:0000256" key="7">
    <source>
        <dbReference type="ARBA" id="ARBA00022703"/>
    </source>
</evidence>
<dbReference type="Gene3D" id="3.30.450.200">
    <property type="match status" value="1"/>
</dbReference>
<dbReference type="GO" id="GO:0032483">
    <property type="term" value="P:regulation of Rab protein signal transduction"/>
    <property type="evidence" value="ECO:0007669"/>
    <property type="project" value="TreeGrafter"/>
</dbReference>
<keyword evidence="6" id="KW-0963">Cytoplasm</keyword>
<reference evidence="10" key="1">
    <citation type="submission" date="2022-06" db="EMBL/GenBank/DDBJ databases">
        <authorList>
            <person name="Berger JAMES D."/>
            <person name="Berger JAMES D."/>
        </authorList>
    </citation>
    <scope>NUCLEOTIDE SEQUENCE [LARGE SCALE GENOMIC DNA]</scope>
</reference>
<reference evidence="11" key="2">
    <citation type="submission" date="2023-11" db="UniProtKB">
        <authorList>
            <consortium name="WormBaseParasite"/>
        </authorList>
    </citation>
    <scope>IDENTIFICATION</scope>
</reference>
<dbReference type="PROSITE" id="PS50211">
    <property type="entry name" value="DENN"/>
    <property type="match status" value="1"/>
</dbReference>
<comment type="subcellular location">
    <subcellularLocation>
        <location evidence="1">Cell membrane</location>
    </subcellularLocation>
    <subcellularLocation>
        <location evidence="2">Cytoplasm</location>
    </subcellularLocation>
</comment>
<feature type="region of interest" description="Disordered" evidence="8">
    <location>
        <begin position="612"/>
        <end position="696"/>
    </location>
</feature>
<name>A0AA85KDD7_TRIRE</name>
<keyword evidence="5" id="KW-0472">Membrane</keyword>
<dbReference type="GO" id="GO:0005085">
    <property type="term" value="F:guanyl-nucleotide exchange factor activity"/>
    <property type="evidence" value="ECO:0007669"/>
    <property type="project" value="TreeGrafter"/>
</dbReference>
<dbReference type="SMART" id="SM00799">
    <property type="entry name" value="DENN"/>
    <property type="match status" value="1"/>
</dbReference>
<protein>
    <recommendedName>
        <fullName evidence="4">MAP kinase-activating death domain protein</fullName>
    </recommendedName>
</protein>
<feature type="compositionally biased region" description="Basic and acidic residues" evidence="8">
    <location>
        <begin position="612"/>
        <end position="623"/>
    </location>
</feature>
<accession>A0AA85KDD7</accession>
<dbReference type="Gene3D" id="3.40.50.11500">
    <property type="match status" value="1"/>
</dbReference>
<feature type="domain" description="UDENN" evidence="9">
    <location>
        <begin position="16"/>
        <end position="510"/>
    </location>
</feature>
<feature type="compositionally biased region" description="Basic and acidic residues" evidence="8">
    <location>
        <begin position="957"/>
        <end position="977"/>
    </location>
</feature>
<evidence type="ECO:0000313" key="11">
    <source>
        <dbReference type="WBParaSite" id="TREG1_80780.1"/>
    </source>
</evidence>
<keyword evidence="10" id="KW-1185">Reference proteome</keyword>
<feature type="compositionally biased region" description="Polar residues" evidence="8">
    <location>
        <begin position="1107"/>
        <end position="1126"/>
    </location>
</feature>
<feature type="compositionally biased region" description="Acidic residues" evidence="8">
    <location>
        <begin position="686"/>
        <end position="695"/>
    </location>
</feature>
<dbReference type="GO" id="GO:0005886">
    <property type="term" value="C:plasma membrane"/>
    <property type="evidence" value="ECO:0007669"/>
    <property type="project" value="UniProtKB-SubCell"/>
</dbReference>
<dbReference type="GO" id="GO:0042981">
    <property type="term" value="P:regulation of apoptotic process"/>
    <property type="evidence" value="ECO:0007669"/>
    <property type="project" value="TreeGrafter"/>
</dbReference>
<dbReference type="WBParaSite" id="TREG1_80780.1">
    <property type="protein sequence ID" value="TREG1_80780.1"/>
    <property type="gene ID" value="TREG1_80780"/>
</dbReference>
<dbReference type="InterPro" id="IPR043153">
    <property type="entry name" value="DENN_C"/>
</dbReference>
<feature type="region of interest" description="Disordered" evidence="8">
    <location>
        <begin position="900"/>
        <end position="923"/>
    </location>
</feature>
<feature type="compositionally biased region" description="Polar residues" evidence="8">
    <location>
        <begin position="1187"/>
        <end position="1201"/>
    </location>
</feature>
<evidence type="ECO:0000256" key="6">
    <source>
        <dbReference type="ARBA" id="ARBA00022490"/>
    </source>
</evidence>
<dbReference type="InterPro" id="IPR037516">
    <property type="entry name" value="Tripartite_DENN"/>
</dbReference>
<evidence type="ECO:0000313" key="10">
    <source>
        <dbReference type="Proteomes" id="UP000050795"/>
    </source>
</evidence>
<dbReference type="PANTHER" id="PTHR13008:SF7">
    <property type="entry name" value="MAP KINASE-ACTIVATING DEATH DOMAIN PROTEIN"/>
    <property type="match status" value="1"/>
</dbReference>
<comment type="similarity">
    <text evidence="3">Belongs to the MADD family.</text>
</comment>
<dbReference type="GO" id="GO:0005829">
    <property type="term" value="C:cytosol"/>
    <property type="evidence" value="ECO:0007669"/>
    <property type="project" value="TreeGrafter"/>
</dbReference>
<feature type="compositionally biased region" description="Basic and acidic residues" evidence="8">
    <location>
        <begin position="657"/>
        <end position="668"/>
    </location>
</feature>
<evidence type="ECO:0000256" key="3">
    <source>
        <dbReference type="ARBA" id="ARBA00005978"/>
    </source>
</evidence>
<feature type="region of interest" description="Disordered" evidence="8">
    <location>
        <begin position="957"/>
        <end position="978"/>
    </location>
</feature>
<evidence type="ECO:0000256" key="2">
    <source>
        <dbReference type="ARBA" id="ARBA00004496"/>
    </source>
</evidence>
<feature type="region of interest" description="Disordered" evidence="8">
    <location>
        <begin position="738"/>
        <end position="838"/>
    </location>
</feature>
<dbReference type="SMART" id="SM00800">
    <property type="entry name" value="uDENN"/>
    <property type="match status" value="1"/>
</dbReference>
<feature type="compositionally biased region" description="Basic and acidic residues" evidence="8">
    <location>
        <begin position="762"/>
        <end position="786"/>
    </location>
</feature>
<dbReference type="Pfam" id="PF03456">
    <property type="entry name" value="uDENN"/>
    <property type="match status" value="1"/>
</dbReference>
<dbReference type="Proteomes" id="UP000050795">
    <property type="component" value="Unassembled WGS sequence"/>
</dbReference>
<feature type="compositionally biased region" description="Acidic residues" evidence="8">
    <location>
        <begin position="820"/>
        <end position="837"/>
    </location>
</feature>
<dbReference type="InterPro" id="IPR039980">
    <property type="entry name" value="MADD"/>
</dbReference>
<dbReference type="Pfam" id="PF23629">
    <property type="entry name" value="Death_MADD"/>
    <property type="match status" value="1"/>
</dbReference>
<keyword evidence="7" id="KW-0053">Apoptosis</keyword>
<feature type="region of interest" description="Disordered" evidence="8">
    <location>
        <begin position="1107"/>
        <end position="1130"/>
    </location>
</feature>
<feature type="compositionally biased region" description="Low complexity" evidence="8">
    <location>
        <begin position="901"/>
        <end position="910"/>
    </location>
</feature>
<dbReference type="InterPro" id="IPR005113">
    <property type="entry name" value="uDENN_dom"/>
</dbReference>